<evidence type="ECO:0000313" key="2">
    <source>
        <dbReference type="EMBL" id="MDQ0323448.1"/>
    </source>
</evidence>
<sequence>MSAGFPRFGTTVHQGYMFYRGRLVSESIKRFDPLTPMSDPDLLRFLGRQTPHKVALLNHATLLKGIRLPSPPFRPMLPKVSAMSSSI</sequence>
<name>A0ABU0BYV6_9HYPH</name>
<dbReference type="InterPro" id="IPR010737">
    <property type="entry name" value="4-carb_acid_sugar_kinase_N"/>
</dbReference>
<accession>A0ABU0BYV6</accession>
<keyword evidence="3" id="KW-1185">Reference proteome</keyword>
<feature type="domain" description="Four-carbon acid sugar kinase N-terminal" evidence="1">
    <location>
        <begin position="3"/>
        <end position="65"/>
    </location>
</feature>
<dbReference type="EMBL" id="JAUSVF010000003">
    <property type="protein sequence ID" value="MDQ0323448.1"/>
    <property type="molecule type" value="Genomic_DNA"/>
</dbReference>
<dbReference type="SUPFAM" id="SSF142764">
    <property type="entry name" value="YgbK-like"/>
    <property type="match status" value="1"/>
</dbReference>
<evidence type="ECO:0000313" key="3">
    <source>
        <dbReference type="Proteomes" id="UP001230207"/>
    </source>
</evidence>
<proteinExistence type="predicted"/>
<gene>
    <name evidence="2" type="ORF">QO002_005654</name>
</gene>
<protein>
    <submittedName>
        <fullName evidence="2">Uncharacterized protein YgbK (DUF1537 family)</fullName>
    </submittedName>
</protein>
<dbReference type="Proteomes" id="UP001230207">
    <property type="component" value="Unassembled WGS sequence"/>
</dbReference>
<comment type="caution">
    <text evidence="2">The sequence shown here is derived from an EMBL/GenBank/DDBJ whole genome shotgun (WGS) entry which is preliminary data.</text>
</comment>
<reference evidence="2 3" key="1">
    <citation type="submission" date="2023-07" db="EMBL/GenBank/DDBJ databases">
        <title>Genomic Encyclopedia of Type Strains, Phase IV (KMG-IV): sequencing the most valuable type-strain genomes for metagenomic binning, comparative biology and taxonomic classification.</title>
        <authorList>
            <person name="Goeker M."/>
        </authorList>
    </citation>
    <scope>NUCLEOTIDE SEQUENCE [LARGE SCALE GENOMIC DNA]</scope>
    <source>
        <strain evidence="2 3">DSM 1112</strain>
    </source>
</reference>
<dbReference type="InterPro" id="IPR037051">
    <property type="entry name" value="4-carb_acid_sugar_kinase_N_sf"/>
</dbReference>
<evidence type="ECO:0000259" key="1">
    <source>
        <dbReference type="Pfam" id="PF07005"/>
    </source>
</evidence>
<dbReference type="Gene3D" id="3.40.50.10840">
    <property type="entry name" value="Putative sugar-binding, N-terminal domain"/>
    <property type="match status" value="1"/>
</dbReference>
<organism evidence="2 3">
    <name type="scientific">Pararhizobium capsulatum DSM 1112</name>
    <dbReference type="NCBI Taxonomy" id="1121113"/>
    <lineage>
        <taxon>Bacteria</taxon>
        <taxon>Pseudomonadati</taxon>
        <taxon>Pseudomonadota</taxon>
        <taxon>Alphaproteobacteria</taxon>
        <taxon>Hyphomicrobiales</taxon>
        <taxon>Rhizobiaceae</taxon>
        <taxon>Rhizobium/Agrobacterium group</taxon>
        <taxon>Pararhizobium</taxon>
    </lineage>
</organism>
<dbReference type="Pfam" id="PF07005">
    <property type="entry name" value="SBD_N"/>
    <property type="match status" value="1"/>
</dbReference>